<evidence type="ECO:0000259" key="1">
    <source>
        <dbReference type="Pfam" id="PF11443"/>
    </source>
</evidence>
<dbReference type="EMBL" id="SMOL01000157">
    <property type="protein sequence ID" value="KAB2627280.1"/>
    <property type="molecule type" value="Genomic_DNA"/>
</dbReference>
<dbReference type="OrthoDB" id="1149618at2759"/>
<dbReference type="InterPro" id="IPR056690">
    <property type="entry name" value="DUF7788"/>
</dbReference>
<dbReference type="Pfam" id="PF25043">
    <property type="entry name" value="DUF7788"/>
    <property type="match status" value="1"/>
</dbReference>
<organism evidence="3 4">
    <name type="scientific">Pyrus ussuriensis x Pyrus communis</name>
    <dbReference type="NCBI Taxonomy" id="2448454"/>
    <lineage>
        <taxon>Eukaryota</taxon>
        <taxon>Viridiplantae</taxon>
        <taxon>Streptophyta</taxon>
        <taxon>Embryophyta</taxon>
        <taxon>Tracheophyta</taxon>
        <taxon>Spermatophyta</taxon>
        <taxon>Magnoliopsida</taxon>
        <taxon>eudicotyledons</taxon>
        <taxon>Gunneridae</taxon>
        <taxon>Pentapetalae</taxon>
        <taxon>rosids</taxon>
        <taxon>fabids</taxon>
        <taxon>Rosales</taxon>
        <taxon>Rosaceae</taxon>
        <taxon>Amygdaloideae</taxon>
        <taxon>Maleae</taxon>
        <taxon>Pyrus</taxon>
    </lineage>
</organism>
<feature type="domain" description="DUF2828" evidence="1">
    <location>
        <begin position="240"/>
        <end position="295"/>
    </location>
</feature>
<evidence type="ECO:0000313" key="3">
    <source>
        <dbReference type="EMBL" id="KAB2627280.1"/>
    </source>
</evidence>
<dbReference type="InterPro" id="IPR011205">
    <property type="entry name" value="UCP015417_vWA"/>
</dbReference>
<reference evidence="3 4" key="1">
    <citation type="submission" date="2019-09" db="EMBL/GenBank/DDBJ databases">
        <authorList>
            <person name="Ou C."/>
        </authorList>
    </citation>
    <scope>NUCLEOTIDE SEQUENCE [LARGE SCALE GENOMIC DNA]</scope>
    <source>
        <strain evidence="3">S2</strain>
        <tissue evidence="3">Leaf</tissue>
    </source>
</reference>
<proteinExistence type="predicted"/>
<comment type="caution">
    <text evidence="3">The sequence shown here is derived from an EMBL/GenBank/DDBJ whole genome shotgun (WGS) entry which is preliminary data.</text>
</comment>
<dbReference type="InterPro" id="IPR058580">
    <property type="entry name" value="DUF2828"/>
</dbReference>
<keyword evidence="4" id="KW-1185">Reference proteome</keyword>
<accession>A0A5N5HP21</accession>
<reference evidence="4" key="2">
    <citation type="submission" date="2019-10" db="EMBL/GenBank/DDBJ databases">
        <title>A de novo genome assembly of a pear dwarfing rootstock.</title>
        <authorList>
            <person name="Wang F."/>
            <person name="Wang J."/>
            <person name="Li S."/>
            <person name="Zhang Y."/>
            <person name="Fang M."/>
            <person name="Ma L."/>
            <person name="Zhao Y."/>
            <person name="Jiang S."/>
        </authorList>
    </citation>
    <scope>NUCLEOTIDE SEQUENCE [LARGE SCALE GENOMIC DNA]</scope>
</reference>
<sequence length="330" mass="37607">MGLTENNSPTFLSSGNPCLDFFFHDVPDTPASYMNEQLPLAWSHNALTTLKLICNLRGVRGTGKSDKEGFYKAVFWLHQNHPKTLACNATSVAQIGFFKDLPEILYRLVDGQEVRENQKAEWLQKKTISKRSSHNYECDDTDYRFLHERVSDVFAKCLNYDIANLKSSKNSPYFTLAAKWCPSLDSPYDRTTLLCESIARKVFPKELYTEYQTIEDEHYTYRVRDRLRKEVLVPLRKALFEKYLEDVEAGTSKIAAGALLPHQIIHSLEEGDLGGKVSELQWKRMVDDMLQHGKIRNCMAVCDISSSMSGTPMDVSVALGLLVFELSEEP</sequence>
<feature type="domain" description="DUF7788" evidence="2">
    <location>
        <begin position="297"/>
        <end position="330"/>
    </location>
</feature>
<dbReference type="AlphaFoldDB" id="A0A5N5HP21"/>
<dbReference type="Proteomes" id="UP000327157">
    <property type="component" value="Chromosome 2"/>
</dbReference>
<evidence type="ECO:0000313" key="4">
    <source>
        <dbReference type="Proteomes" id="UP000327157"/>
    </source>
</evidence>
<feature type="domain" description="DUF2828" evidence="1">
    <location>
        <begin position="4"/>
        <end position="131"/>
    </location>
</feature>
<gene>
    <name evidence="3" type="ORF">D8674_020898</name>
</gene>
<name>A0A5N5HP21_9ROSA</name>
<protein>
    <submittedName>
        <fullName evidence="3">Uncharacterized protein</fullName>
    </submittedName>
</protein>
<evidence type="ECO:0000259" key="2">
    <source>
        <dbReference type="Pfam" id="PF25043"/>
    </source>
</evidence>
<dbReference type="PANTHER" id="PTHR31373">
    <property type="entry name" value="OS06G0652100 PROTEIN"/>
    <property type="match status" value="1"/>
</dbReference>
<reference evidence="3 4" key="3">
    <citation type="submission" date="2019-11" db="EMBL/GenBank/DDBJ databases">
        <title>A de novo genome assembly of a pear dwarfing rootstock.</title>
        <authorList>
            <person name="Wang F."/>
            <person name="Wang J."/>
            <person name="Li S."/>
            <person name="Zhang Y."/>
            <person name="Fang M."/>
            <person name="Ma L."/>
            <person name="Zhao Y."/>
            <person name="Jiang S."/>
        </authorList>
    </citation>
    <scope>NUCLEOTIDE SEQUENCE [LARGE SCALE GENOMIC DNA]</scope>
    <source>
        <strain evidence="3">S2</strain>
        <tissue evidence="3">Leaf</tissue>
    </source>
</reference>
<dbReference type="Pfam" id="PF11443">
    <property type="entry name" value="DUF2828"/>
    <property type="match status" value="2"/>
</dbReference>
<dbReference type="PANTHER" id="PTHR31373:SF17">
    <property type="entry name" value="OS06G0652100 PROTEIN"/>
    <property type="match status" value="1"/>
</dbReference>
<dbReference type="PIRSF" id="PIRSF015417">
    <property type="entry name" value="T31B5_30_vWA"/>
    <property type="match status" value="1"/>
</dbReference>